<proteinExistence type="inferred from homology"/>
<accession>A0A922LAA3</accession>
<dbReference type="AlphaFoldDB" id="A0A922LAA3"/>
<evidence type="ECO:0000256" key="6">
    <source>
        <dbReference type="ARBA" id="ARBA00023034"/>
    </source>
</evidence>
<evidence type="ECO:0000256" key="9">
    <source>
        <dbReference type="RuleBase" id="RU364020"/>
    </source>
</evidence>
<reference evidence="10" key="2">
    <citation type="journal article" date="2022" name="Res Sq">
        <title>Comparative Genomics Reveals Insights into the Divergent Evolution of Astigmatic Mites and Household Pest Adaptations.</title>
        <authorList>
            <person name="Xiong Q."/>
            <person name="Wan A.T.-Y."/>
            <person name="Liu X.-Y."/>
            <person name="Fung C.S.-H."/>
            <person name="Xiao X."/>
            <person name="Malainual N."/>
            <person name="Hou J."/>
            <person name="Wang L."/>
            <person name="Wang M."/>
            <person name="Yang K."/>
            <person name="Cui Y."/>
            <person name="Leung E."/>
            <person name="Nong W."/>
            <person name="Shin S.-K."/>
            <person name="Au S."/>
            <person name="Jeong K.Y."/>
            <person name="Chew F.T."/>
            <person name="Hui J."/>
            <person name="Leung T.F."/>
            <person name="Tungtrongchitr A."/>
            <person name="Zhong N."/>
            <person name="Liu Z."/>
            <person name="Tsui S."/>
        </authorList>
    </citation>
    <scope>NUCLEOTIDE SEQUENCE</scope>
    <source>
        <strain evidence="10">Derf</strain>
        <tissue evidence="10">Whole organism</tissue>
    </source>
</reference>
<keyword evidence="7 9" id="KW-0472">Membrane</keyword>
<evidence type="ECO:0000313" key="11">
    <source>
        <dbReference type="Proteomes" id="UP000790347"/>
    </source>
</evidence>
<keyword evidence="9" id="KW-0119">Carbohydrate metabolism</keyword>
<keyword evidence="11" id="KW-1185">Reference proteome</keyword>
<evidence type="ECO:0000256" key="3">
    <source>
        <dbReference type="ARBA" id="ARBA00022679"/>
    </source>
</evidence>
<evidence type="ECO:0000256" key="7">
    <source>
        <dbReference type="ARBA" id="ARBA00023136"/>
    </source>
</evidence>
<dbReference type="EC" id="2.8.2.-" evidence="9"/>
<evidence type="ECO:0000256" key="8">
    <source>
        <dbReference type="ARBA" id="ARBA00023180"/>
    </source>
</evidence>
<dbReference type="Pfam" id="PF03567">
    <property type="entry name" value="Sulfotransfer_2"/>
    <property type="match status" value="1"/>
</dbReference>
<evidence type="ECO:0000256" key="4">
    <source>
        <dbReference type="ARBA" id="ARBA00022692"/>
    </source>
</evidence>
<protein>
    <recommendedName>
        <fullName evidence="9">Carbohydrate sulfotransferase</fullName>
        <ecNumber evidence="9">2.8.2.-</ecNumber>
    </recommendedName>
</protein>
<dbReference type="InterPro" id="IPR018011">
    <property type="entry name" value="Carb_sulfotrans_8-10"/>
</dbReference>
<dbReference type="Proteomes" id="UP000790347">
    <property type="component" value="Unassembled WGS sequence"/>
</dbReference>
<gene>
    <name evidence="10" type="ORF">DERF_003148</name>
</gene>
<keyword evidence="3 9" id="KW-0808">Transferase</keyword>
<keyword evidence="6 9" id="KW-0333">Golgi apparatus</keyword>
<evidence type="ECO:0000256" key="1">
    <source>
        <dbReference type="ARBA" id="ARBA00004323"/>
    </source>
</evidence>
<dbReference type="InterPro" id="IPR005331">
    <property type="entry name" value="Sulfotransferase"/>
</dbReference>
<dbReference type="GO" id="GO:0000139">
    <property type="term" value="C:Golgi membrane"/>
    <property type="evidence" value="ECO:0007669"/>
    <property type="project" value="UniProtKB-SubCell"/>
</dbReference>
<evidence type="ECO:0000256" key="2">
    <source>
        <dbReference type="ARBA" id="ARBA00006339"/>
    </source>
</evidence>
<dbReference type="PANTHER" id="PTHR12137">
    <property type="entry name" value="CARBOHYDRATE SULFOTRANSFERASE"/>
    <property type="match status" value="1"/>
</dbReference>
<comment type="subcellular location">
    <subcellularLocation>
        <location evidence="1 9">Golgi apparatus membrane</location>
        <topology evidence="1 9">Single-pass type II membrane protein</topology>
    </subcellularLocation>
</comment>
<keyword evidence="9" id="KW-0735">Signal-anchor</keyword>
<keyword evidence="8 9" id="KW-0325">Glycoprotein</keyword>
<organism evidence="10 11">
    <name type="scientific">Dermatophagoides farinae</name>
    <name type="common">American house dust mite</name>
    <dbReference type="NCBI Taxonomy" id="6954"/>
    <lineage>
        <taxon>Eukaryota</taxon>
        <taxon>Metazoa</taxon>
        <taxon>Ecdysozoa</taxon>
        <taxon>Arthropoda</taxon>
        <taxon>Chelicerata</taxon>
        <taxon>Arachnida</taxon>
        <taxon>Acari</taxon>
        <taxon>Acariformes</taxon>
        <taxon>Sarcoptiformes</taxon>
        <taxon>Astigmata</taxon>
        <taxon>Psoroptidia</taxon>
        <taxon>Analgoidea</taxon>
        <taxon>Pyroglyphidae</taxon>
        <taxon>Dermatophagoidinae</taxon>
        <taxon>Dermatophagoides</taxon>
    </lineage>
</organism>
<keyword evidence="4 9" id="KW-0812">Transmembrane</keyword>
<dbReference type="EMBL" id="ASGP02000001">
    <property type="protein sequence ID" value="KAH9529256.1"/>
    <property type="molecule type" value="Genomic_DNA"/>
</dbReference>
<dbReference type="GO" id="GO:0016051">
    <property type="term" value="P:carbohydrate biosynthetic process"/>
    <property type="evidence" value="ECO:0007669"/>
    <property type="project" value="InterPro"/>
</dbReference>
<reference evidence="10" key="1">
    <citation type="submission" date="2013-05" db="EMBL/GenBank/DDBJ databases">
        <authorList>
            <person name="Yim A.K.Y."/>
            <person name="Chan T.F."/>
            <person name="Ji K.M."/>
            <person name="Liu X.Y."/>
            <person name="Zhou J.W."/>
            <person name="Li R.Q."/>
            <person name="Yang K.Y."/>
            <person name="Li J."/>
            <person name="Li M."/>
            <person name="Law P.T.W."/>
            <person name="Wu Y.L."/>
            <person name="Cai Z.L."/>
            <person name="Qin H."/>
            <person name="Bao Y."/>
            <person name="Leung R.K.K."/>
            <person name="Ng P.K.S."/>
            <person name="Zou J."/>
            <person name="Zhong X.J."/>
            <person name="Ran P.X."/>
            <person name="Zhong N.S."/>
            <person name="Liu Z.G."/>
            <person name="Tsui S.K.W."/>
        </authorList>
    </citation>
    <scope>NUCLEOTIDE SEQUENCE</scope>
    <source>
        <strain evidence="10">Derf</strain>
        <tissue evidence="10">Whole organism</tissue>
    </source>
</reference>
<evidence type="ECO:0000256" key="5">
    <source>
        <dbReference type="ARBA" id="ARBA00022989"/>
    </source>
</evidence>
<keyword evidence="5 9" id="KW-1133">Transmembrane helix</keyword>
<evidence type="ECO:0000313" key="10">
    <source>
        <dbReference type="EMBL" id="KAH9529256.1"/>
    </source>
</evidence>
<feature type="transmembrane region" description="Helical" evidence="9">
    <location>
        <begin position="32"/>
        <end position="49"/>
    </location>
</feature>
<dbReference type="GO" id="GO:0008146">
    <property type="term" value="F:sulfotransferase activity"/>
    <property type="evidence" value="ECO:0007669"/>
    <property type="project" value="InterPro"/>
</dbReference>
<comment type="similarity">
    <text evidence="2 9">Belongs to the sulfotransferase 2 family.</text>
</comment>
<comment type="caution">
    <text evidence="10">The sequence shown here is derived from an EMBL/GenBank/DDBJ whole genome shotgun (WGS) entry which is preliminary data.</text>
</comment>
<sequence>MLSIASSSMDENSLVLRTQDPIKSSHYSIRRLIIWITLFVAIALFYMMANCPNTNHLFSHNDDQHYLVGELTKSHMQKKKLCPIFGHVHGLLPSLMVKPLKNVSRSYTVQQLTEEKLQRLFKIAKHYMNKKQLMNCTDKQFYHSHREAYIKRRARLNRVCNSYGFLDRIFNTWHLSTNRRRFMSTHRYHHYEHDDGSNKTISDKYKYCSTRTCPLLVNDNHRLVTCFVQKIASTTIKRLYLYLRNQNLSAIDSNDTINQSSIEPVDNLSNFHFKSNDQLYRISPTFLVHSREAQYYKAIFVRHPFVRVVSAFKDKAERQPEEEQYFYERYWNPLLDKLHGKQHDPTLRVTFKEFVDELLLPTDPYQYDEHWAPIWTRCEPCLVHYDFIGKLETSEEDFRNFKSRVNGKLINVTVWENLNEQFSSPIKNNASSLLLKKCQRQRLKYAETIRYLSQLSSKSLIELYKRYYLDFELFGYTIDELFELITN</sequence>
<name>A0A922LAA3_DERFA</name>
<dbReference type="PANTHER" id="PTHR12137:SF54">
    <property type="entry name" value="CARBOHYDRATE SULFOTRANSFERASE"/>
    <property type="match status" value="1"/>
</dbReference>